<comment type="similarity">
    <text evidence="1">Belongs to the 'phage' integrase family.</text>
</comment>
<dbReference type="Gene3D" id="1.10.150.130">
    <property type="match status" value="1"/>
</dbReference>
<dbReference type="RefSeq" id="WP_136501646.1">
    <property type="nucleotide sequence ID" value="NZ_AP027937.1"/>
</dbReference>
<proteinExistence type="inferred from homology"/>
<name>A0A4S5CMY3_AERVE</name>
<evidence type="ECO:0000313" key="9">
    <source>
        <dbReference type="Proteomes" id="UP000309618"/>
    </source>
</evidence>
<protein>
    <submittedName>
        <fullName evidence="8">Site-specific integrase</fullName>
    </submittedName>
</protein>
<evidence type="ECO:0000313" key="8">
    <source>
        <dbReference type="EMBL" id="THJ45895.1"/>
    </source>
</evidence>
<evidence type="ECO:0000256" key="3">
    <source>
        <dbReference type="ARBA" id="ARBA00023125"/>
    </source>
</evidence>
<dbReference type="Proteomes" id="UP000309618">
    <property type="component" value="Unassembled WGS sequence"/>
</dbReference>
<evidence type="ECO:0000256" key="5">
    <source>
        <dbReference type="PROSITE-ProRule" id="PRU01248"/>
    </source>
</evidence>
<dbReference type="InterPro" id="IPR011010">
    <property type="entry name" value="DNA_brk_join_enz"/>
</dbReference>
<keyword evidence="3 5" id="KW-0238">DNA-binding</keyword>
<organism evidence="8 9">
    <name type="scientific">Aeromonas veronii</name>
    <dbReference type="NCBI Taxonomy" id="654"/>
    <lineage>
        <taxon>Bacteria</taxon>
        <taxon>Pseudomonadati</taxon>
        <taxon>Pseudomonadota</taxon>
        <taxon>Gammaproteobacteria</taxon>
        <taxon>Aeromonadales</taxon>
        <taxon>Aeromonadaceae</taxon>
        <taxon>Aeromonas</taxon>
    </lineage>
</organism>
<dbReference type="InterPro" id="IPR013762">
    <property type="entry name" value="Integrase-like_cat_sf"/>
</dbReference>
<dbReference type="PROSITE" id="PS51898">
    <property type="entry name" value="TYR_RECOMBINASE"/>
    <property type="match status" value="1"/>
</dbReference>
<keyword evidence="2" id="KW-0229">DNA integration</keyword>
<dbReference type="PROSITE" id="PS51900">
    <property type="entry name" value="CB"/>
    <property type="match status" value="1"/>
</dbReference>
<dbReference type="Gene3D" id="1.10.443.10">
    <property type="entry name" value="Intergrase catalytic core"/>
    <property type="match status" value="1"/>
</dbReference>
<sequence length="341" mass="38775">MANIQKITGKRGSSYRVQFMKNGRRIGQTFKTKKAAEAFMAQLIVYDDMADALTHSSLSTILIDSAITAFLDQYKGRDRSIIQRLGWWAEHLQGKPVGKVTRQHIKAALDVLTKRKKSPATLNRYKAAISSLFEWFNEQHNTKHNPAREVRQKAENNGSTRFLSDDELSRLLKAASASKWERLHLLIHMAIATGARRSELINLKWSDLDFQRKTAVLEHTKNSSKRVLTLTTAVIQELMPFRQVGDAYLFPHTSELHGPFEHFDHHWKACLIEAAITDFRFHDLRHTCASLLAMNGATLLEIANHLGHKTLAMVMRYAHLCLSHKAALTERVFGNIVGTQK</sequence>
<dbReference type="InterPro" id="IPR010998">
    <property type="entry name" value="Integrase_recombinase_N"/>
</dbReference>
<dbReference type="CDD" id="cd00796">
    <property type="entry name" value="INT_Rci_Hp1_C"/>
    <property type="match status" value="1"/>
</dbReference>
<reference evidence="8 9" key="1">
    <citation type="submission" date="2019-04" db="EMBL/GenBank/DDBJ databases">
        <title>Comparative genomics of Aeromonas veronii strains pathogenic to fish.</title>
        <authorList>
            <person name="Cascarano M.C."/>
            <person name="Smyrli M."/>
            <person name="Katharios P."/>
        </authorList>
    </citation>
    <scope>NUCLEOTIDE SEQUENCE [LARGE SCALE GENOMIC DNA]</scope>
    <source>
        <strain evidence="8 9">XU1</strain>
    </source>
</reference>
<evidence type="ECO:0000256" key="1">
    <source>
        <dbReference type="ARBA" id="ARBA00008857"/>
    </source>
</evidence>
<evidence type="ECO:0000259" key="6">
    <source>
        <dbReference type="PROSITE" id="PS51898"/>
    </source>
</evidence>
<dbReference type="PANTHER" id="PTHR30349:SF64">
    <property type="entry name" value="PROPHAGE INTEGRASE INTD-RELATED"/>
    <property type="match status" value="1"/>
</dbReference>
<dbReference type="GO" id="GO:0003677">
    <property type="term" value="F:DNA binding"/>
    <property type="evidence" value="ECO:0007669"/>
    <property type="project" value="UniProtKB-UniRule"/>
</dbReference>
<dbReference type="GO" id="GO:0006310">
    <property type="term" value="P:DNA recombination"/>
    <property type="evidence" value="ECO:0007669"/>
    <property type="project" value="UniProtKB-KW"/>
</dbReference>
<dbReference type="InterPro" id="IPR050090">
    <property type="entry name" value="Tyrosine_recombinase_XerCD"/>
</dbReference>
<evidence type="ECO:0000256" key="2">
    <source>
        <dbReference type="ARBA" id="ARBA00022908"/>
    </source>
</evidence>
<gene>
    <name evidence="8" type="ORF">E8Q35_09500</name>
</gene>
<dbReference type="EMBL" id="SSUX01000005">
    <property type="protein sequence ID" value="THJ45895.1"/>
    <property type="molecule type" value="Genomic_DNA"/>
</dbReference>
<dbReference type="SUPFAM" id="SSF56349">
    <property type="entry name" value="DNA breaking-rejoining enzymes"/>
    <property type="match status" value="1"/>
</dbReference>
<feature type="domain" description="Core-binding (CB)" evidence="7">
    <location>
        <begin position="61"/>
        <end position="137"/>
    </location>
</feature>
<accession>A0A4S5CMY3</accession>
<keyword evidence="4" id="KW-0233">DNA recombination</keyword>
<dbReference type="GO" id="GO:0015074">
    <property type="term" value="P:DNA integration"/>
    <property type="evidence" value="ECO:0007669"/>
    <property type="project" value="UniProtKB-KW"/>
</dbReference>
<dbReference type="InterPro" id="IPR002104">
    <property type="entry name" value="Integrase_catalytic"/>
</dbReference>
<evidence type="ECO:0000256" key="4">
    <source>
        <dbReference type="ARBA" id="ARBA00023172"/>
    </source>
</evidence>
<feature type="domain" description="Tyr recombinase" evidence="6">
    <location>
        <begin position="158"/>
        <end position="330"/>
    </location>
</feature>
<dbReference type="AlphaFoldDB" id="A0A4S5CMY3"/>
<dbReference type="PANTHER" id="PTHR30349">
    <property type="entry name" value="PHAGE INTEGRASE-RELATED"/>
    <property type="match status" value="1"/>
</dbReference>
<comment type="caution">
    <text evidence="8">The sequence shown here is derived from an EMBL/GenBank/DDBJ whole genome shotgun (WGS) entry which is preliminary data.</text>
</comment>
<evidence type="ECO:0000259" key="7">
    <source>
        <dbReference type="PROSITE" id="PS51900"/>
    </source>
</evidence>
<dbReference type="Pfam" id="PF00589">
    <property type="entry name" value="Phage_integrase"/>
    <property type="match status" value="1"/>
</dbReference>
<dbReference type="InterPro" id="IPR044068">
    <property type="entry name" value="CB"/>
</dbReference>